<dbReference type="Proteomes" id="UP001230504">
    <property type="component" value="Unassembled WGS sequence"/>
</dbReference>
<dbReference type="EMBL" id="JAHLJV010000017">
    <property type="protein sequence ID" value="KAK1595052.1"/>
    <property type="molecule type" value="Genomic_DNA"/>
</dbReference>
<name>A0AAD8V5K2_9PEZI</name>
<comment type="caution">
    <text evidence="1">The sequence shown here is derived from an EMBL/GenBank/DDBJ whole genome shotgun (WGS) entry which is preliminary data.</text>
</comment>
<evidence type="ECO:0000313" key="2">
    <source>
        <dbReference type="Proteomes" id="UP001230504"/>
    </source>
</evidence>
<reference evidence="1" key="1">
    <citation type="submission" date="2021-06" db="EMBL/GenBank/DDBJ databases">
        <title>Comparative genomics, transcriptomics and evolutionary studies reveal genomic signatures of adaptation to plant cell wall in hemibiotrophic fungi.</title>
        <authorList>
            <consortium name="DOE Joint Genome Institute"/>
            <person name="Baroncelli R."/>
            <person name="Diaz J.F."/>
            <person name="Benocci T."/>
            <person name="Peng M."/>
            <person name="Battaglia E."/>
            <person name="Haridas S."/>
            <person name="Andreopoulos W."/>
            <person name="Labutti K."/>
            <person name="Pangilinan J."/>
            <person name="Floch G.L."/>
            <person name="Makela M.R."/>
            <person name="Henrissat B."/>
            <person name="Grigoriev I.V."/>
            <person name="Crouch J.A."/>
            <person name="De Vries R.P."/>
            <person name="Sukno S.A."/>
            <person name="Thon M.R."/>
        </authorList>
    </citation>
    <scope>NUCLEOTIDE SEQUENCE</scope>
    <source>
        <strain evidence="1">CBS 125086</strain>
    </source>
</reference>
<accession>A0AAD8V5K2</accession>
<dbReference type="GeneID" id="85434989"/>
<keyword evidence="2" id="KW-1185">Reference proteome</keyword>
<organism evidence="1 2">
    <name type="scientific">Colletotrichum navitas</name>
    <dbReference type="NCBI Taxonomy" id="681940"/>
    <lineage>
        <taxon>Eukaryota</taxon>
        <taxon>Fungi</taxon>
        <taxon>Dikarya</taxon>
        <taxon>Ascomycota</taxon>
        <taxon>Pezizomycotina</taxon>
        <taxon>Sordariomycetes</taxon>
        <taxon>Hypocreomycetidae</taxon>
        <taxon>Glomerellales</taxon>
        <taxon>Glomerellaceae</taxon>
        <taxon>Colletotrichum</taxon>
        <taxon>Colletotrichum graminicola species complex</taxon>
    </lineage>
</organism>
<evidence type="ECO:0000313" key="1">
    <source>
        <dbReference type="EMBL" id="KAK1595052.1"/>
    </source>
</evidence>
<protein>
    <submittedName>
        <fullName evidence="1">Uncharacterized protein</fullName>
    </submittedName>
</protein>
<proteinExistence type="predicted"/>
<sequence length="179" mass="19290">MDARISIQCIRIRNEKKSSPGVAYSSLMRCPSCSDANEELVGRCILASLFFCCQHTKSTDLRSRPEPCESLLGEDKPGVSIIQRGQALHGLGPIITSGDAIVLQAYCFVPSILLDDVPHDLQTNCRAHKSPKVGTSAKSWVAGTLADSQSIMLRLPFAHKAAAPITPSAPSRPLLAHEK</sequence>
<gene>
    <name evidence="1" type="ORF">LY79DRAFT_117742</name>
</gene>
<dbReference type="AlphaFoldDB" id="A0AAD8V5K2"/>
<dbReference type="RefSeq" id="XP_060416141.1">
    <property type="nucleotide sequence ID" value="XM_060550749.1"/>
</dbReference>